<dbReference type="AlphaFoldDB" id="A0A067LF42"/>
<sequence length="99" mass="11850">MDMSLAPTFEALFHSFSHEDWDLLIPCELKGLSYYQNIWVQLGLLQWLINHFDPSNNLFHHNDFNMYLYRFWLQAYFRVDADLESTDLLTARFLLGPSM</sequence>
<accession>A0A067LF42</accession>
<name>A0A067LF42_JATCU</name>
<evidence type="ECO:0000313" key="1">
    <source>
        <dbReference type="EMBL" id="KDP47096.1"/>
    </source>
</evidence>
<evidence type="ECO:0000313" key="2">
    <source>
        <dbReference type="Proteomes" id="UP000027138"/>
    </source>
</evidence>
<keyword evidence="2" id="KW-1185">Reference proteome</keyword>
<gene>
    <name evidence="1" type="ORF">JCGZ_03904</name>
</gene>
<reference evidence="1 2" key="1">
    <citation type="journal article" date="2014" name="PLoS ONE">
        <title>Global Analysis of Gene Expression Profiles in Physic Nut (Jatropha curcas L.) Seedlings Exposed to Salt Stress.</title>
        <authorList>
            <person name="Zhang L."/>
            <person name="Zhang C."/>
            <person name="Wu P."/>
            <person name="Chen Y."/>
            <person name="Li M."/>
            <person name="Jiang H."/>
            <person name="Wu G."/>
        </authorList>
    </citation>
    <scope>NUCLEOTIDE SEQUENCE [LARGE SCALE GENOMIC DNA]</scope>
    <source>
        <strain evidence="2">cv. GZQX0401</strain>
        <tissue evidence="1">Young leaves</tissue>
    </source>
</reference>
<protein>
    <submittedName>
        <fullName evidence="1">Uncharacterized protein</fullName>
    </submittedName>
</protein>
<dbReference type="EMBL" id="KK914197">
    <property type="protein sequence ID" value="KDP47096.1"/>
    <property type="molecule type" value="Genomic_DNA"/>
</dbReference>
<proteinExistence type="predicted"/>
<dbReference type="Proteomes" id="UP000027138">
    <property type="component" value="Unassembled WGS sequence"/>
</dbReference>
<organism evidence="1 2">
    <name type="scientific">Jatropha curcas</name>
    <name type="common">Barbados nut</name>
    <dbReference type="NCBI Taxonomy" id="180498"/>
    <lineage>
        <taxon>Eukaryota</taxon>
        <taxon>Viridiplantae</taxon>
        <taxon>Streptophyta</taxon>
        <taxon>Embryophyta</taxon>
        <taxon>Tracheophyta</taxon>
        <taxon>Spermatophyta</taxon>
        <taxon>Magnoliopsida</taxon>
        <taxon>eudicotyledons</taxon>
        <taxon>Gunneridae</taxon>
        <taxon>Pentapetalae</taxon>
        <taxon>rosids</taxon>
        <taxon>fabids</taxon>
        <taxon>Malpighiales</taxon>
        <taxon>Euphorbiaceae</taxon>
        <taxon>Crotonoideae</taxon>
        <taxon>Jatropheae</taxon>
        <taxon>Jatropha</taxon>
    </lineage>
</organism>